<feature type="region of interest" description="Disordered" evidence="1">
    <location>
        <begin position="1"/>
        <end position="141"/>
    </location>
</feature>
<feature type="compositionally biased region" description="Basic and acidic residues" evidence="1">
    <location>
        <begin position="49"/>
        <end position="59"/>
    </location>
</feature>
<feature type="compositionally biased region" description="Low complexity" evidence="1">
    <location>
        <begin position="85"/>
        <end position="98"/>
    </location>
</feature>
<feature type="compositionally biased region" description="Gly residues" evidence="1">
    <location>
        <begin position="67"/>
        <end position="84"/>
    </location>
</feature>
<dbReference type="EMBL" id="CAUYUJ010014249">
    <property type="protein sequence ID" value="CAK0838808.1"/>
    <property type="molecule type" value="Genomic_DNA"/>
</dbReference>
<protein>
    <submittedName>
        <fullName evidence="2">Uncharacterized protein</fullName>
    </submittedName>
</protein>
<feature type="compositionally biased region" description="Basic and acidic residues" evidence="1">
    <location>
        <begin position="126"/>
        <end position="141"/>
    </location>
</feature>
<proteinExistence type="predicted"/>
<organism evidence="2 3">
    <name type="scientific">Prorocentrum cordatum</name>
    <dbReference type="NCBI Taxonomy" id="2364126"/>
    <lineage>
        <taxon>Eukaryota</taxon>
        <taxon>Sar</taxon>
        <taxon>Alveolata</taxon>
        <taxon>Dinophyceae</taxon>
        <taxon>Prorocentrales</taxon>
        <taxon>Prorocentraceae</taxon>
        <taxon>Prorocentrum</taxon>
    </lineage>
</organism>
<comment type="caution">
    <text evidence="2">The sequence shown here is derived from an EMBL/GenBank/DDBJ whole genome shotgun (WGS) entry which is preliminary data.</text>
</comment>
<keyword evidence="3" id="KW-1185">Reference proteome</keyword>
<evidence type="ECO:0000313" key="3">
    <source>
        <dbReference type="Proteomes" id="UP001189429"/>
    </source>
</evidence>
<dbReference type="Proteomes" id="UP001189429">
    <property type="component" value="Unassembled WGS sequence"/>
</dbReference>
<gene>
    <name evidence="2" type="ORF">PCOR1329_LOCUS34666</name>
</gene>
<name>A0ABN9T1J1_9DINO</name>
<reference evidence="2" key="1">
    <citation type="submission" date="2023-10" db="EMBL/GenBank/DDBJ databases">
        <authorList>
            <person name="Chen Y."/>
            <person name="Shah S."/>
            <person name="Dougan E. K."/>
            <person name="Thang M."/>
            <person name="Chan C."/>
        </authorList>
    </citation>
    <scope>NUCLEOTIDE SEQUENCE [LARGE SCALE GENOMIC DNA]</scope>
</reference>
<evidence type="ECO:0000256" key="1">
    <source>
        <dbReference type="SAM" id="MobiDB-lite"/>
    </source>
</evidence>
<sequence>MTTIVRRRPGLRDDPPRQGVSRVVGGAKPSPTDVGFPDQLYPNNPTMRRWPEAARRALDAARASRGGPQGGIGLQAGGAAGAARGGAADAAGSASGPAQRCAGAEGLRQSTGAPREADAAPGPARSEQERAAEPEPAGDRAGRRHAELLANAQRTEDLRQQRGAVLQGGAECDRLLDTAWQAAIKVEAAAADTVRAFSPLGGALCAGLTSSAAAGPTLRAELELGKGLKLMETAEELTAFAADPEFRAVVPMPSRDSLEKLAGRMEYLRALLHQLHEGLRVCRVSTTTMVCAEVLRAHRDPQSRTSLPAQLKRDDFVEFLSGLGQQCIDDDRMPRELHTFVSRMYLELLFEQLALGDEVLETDYALTLLGQHRKFRVLPRNHCWPDGRADGARAVITEQRLLGPSRIKAKIHVEEGDTLTALSLPQKLSDGTVRMHCDAKGVVGWVTVRTNMGTKLVAPFSQINMRTARRGPVGDLKGCGYA</sequence>
<evidence type="ECO:0000313" key="2">
    <source>
        <dbReference type="EMBL" id="CAK0838808.1"/>
    </source>
</evidence>
<accession>A0ABN9T1J1</accession>